<dbReference type="PANTHER" id="PTHR35579:SF3">
    <property type="entry name" value="CRISPR SYSTEM CMS ENDORIBONUCLEASE CSM3"/>
    <property type="match status" value="1"/>
</dbReference>
<feature type="domain" description="CRISPR type III-associated protein" evidence="4">
    <location>
        <begin position="42"/>
        <end position="203"/>
    </location>
</feature>
<dbReference type="CDD" id="cd09726">
    <property type="entry name" value="RAMP_I_III"/>
    <property type="match status" value="1"/>
</dbReference>
<evidence type="ECO:0000313" key="6">
    <source>
        <dbReference type="Proteomes" id="UP001551675"/>
    </source>
</evidence>
<dbReference type="EMBL" id="JBFALK010000011">
    <property type="protein sequence ID" value="MEV0971073.1"/>
    <property type="molecule type" value="Genomic_DNA"/>
</dbReference>
<dbReference type="InterPro" id="IPR052216">
    <property type="entry name" value="CRISPR_Csm3_endoribonuclease"/>
</dbReference>
<protein>
    <submittedName>
        <fullName evidence="5">RAMP superfamily CRISPR-associated protein</fullName>
    </submittedName>
</protein>
<proteinExistence type="predicted"/>
<dbReference type="Proteomes" id="UP001551675">
    <property type="component" value="Unassembled WGS sequence"/>
</dbReference>
<dbReference type="PANTHER" id="PTHR35579">
    <property type="entry name" value="CRISPR SYSTEM CMS ENDORIBONUCLEASE CSM3"/>
    <property type="match status" value="1"/>
</dbReference>
<accession>A0ABV3GHE2</accession>
<dbReference type="Pfam" id="PF03787">
    <property type="entry name" value="RAMPs"/>
    <property type="match status" value="1"/>
</dbReference>
<evidence type="ECO:0000256" key="2">
    <source>
        <dbReference type="ARBA" id="ARBA00093789"/>
    </source>
</evidence>
<organism evidence="5 6">
    <name type="scientific">Microtetraspora glauca</name>
    <dbReference type="NCBI Taxonomy" id="1996"/>
    <lineage>
        <taxon>Bacteria</taxon>
        <taxon>Bacillati</taxon>
        <taxon>Actinomycetota</taxon>
        <taxon>Actinomycetes</taxon>
        <taxon>Streptosporangiales</taxon>
        <taxon>Streptosporangiaceae</taxon>
        <taxon>Microtetraspora</taxon>
    </lineage>
</organism>
<evidence type="ECO:0000259" key="4">
    <source>
        <dbReference type="Pfam" id="PF03787"/>
    </source>
</evidence>
<dbReference type="RefSeq" id="WP_358135006.1">
    <property type="nucleotide sequence ID" value="NZ_JBFALK010000011.1"/>
</dbReference>
<gene>
    <name evidence="5" type="ORF">AB0I59_20790</name>
</gene>
<name>A0ABV3GHE2_MICGL</name>
<reference evidence="5 6" key="1">
    <citation type="submission" date="2024-06" db="EMBL/GenBank/DDBJ databases">
        <title>The Natural Products Discovery Center: Release of the First 8490 Sequenced Strains for Exploring Actinobacteria Biosynthetic Diversity.</title>
        <authorList>
            <person name="Kalkreuter E."/>
            <person name="Kautsar S.A."/>
            <person name="Yang D."/>
            <person name="Bader C.D."/>
            <person name="Teijaro C.N."/>
            <person name="Fluegel L."/>
            <person name="Davis C.M."/>
            <person name="Simpson J.R."/>
            <person name="Lauterbach L."/>
            <person name="Steele A.D."/>
            <person name="Gui C."/>
            <person name="Meng S."/>
            <person name="Li G."/>
            <person name="Viehrig K."/>
            <person name="Ye F."/>
            <person name="Su P."/>
            <person name="Kiefer A.F."/>
            <person name="Nichols A."/>
            <person name="Cepeda A.J."/>
            <person name="Yan W."/>
            <person name="Fan B."/>
            <person name="Jiang Y."/>
            <person name="Adhikari A."/>
            <person name="Zheng C.-J."/>
            <person name="Schuster L."/>
            <person name="Cowan T.M."/>
            <person name="Smanski M.J."/>
            <person name="Chevrette M.G."/>
            <person name="De Carvalho L.P.S."/>
            <person name="Shen B."/>
        </authorList>
    </citation>
    <scope>NUCLEOTIDE SEQUENCE [LARGE SCALE GENOMIC DNA]</scope>
    <source>
        <strain evidence="5 6">NPDC050100</strain>
    </source>
</reference>
<feature type="region of interest" description="Disordered" evidence="3">
    <location>
        <begin position="438"/>
        <end position="476"/>
    </location>
</feature>
<comment type="caution">
    <text evidence="5">The sequence shown here is derived from an EMBL/GenBank/DDBJ whole genome shotgun (WGS) entry which is preliminary data.</text>
</comment>
<dbReference type="InterPro" id="IPR005537">
    <property type="entry name" value="RAMP_III_fam"/>
</dbReference>
<evidence type="ECO:0000256" key="1">
    <source>
        <dbReference type="ARBA" id="ARBA00023118"/>
    </source>
</evidence>
<comment type="subunit">
    <text evidence="2">Part of the Csm effector complex that includes Cas10, Csm2, Csm3, Csm4 and Csm5.</text>
</comment>
<keyword evidence="1" id="KW-0051">Antiviral defense</keyword>
<sequence>MNVELELLMLSDWRVGTGTGVPGYADRLVQREAGDASTAPAAPIVPAKTLIGVWRDSCELAAHALDSGPSGIWHDWLDFLFGGQYSADRRHAVRPAALALDGALRLPGRLPELLRTRPEVAWAATFRKPGVAIDPRTGTAEAGMLRFEEMARAGVTLTGRARIRGFDELDQDQRHAAVGLLAAGARLLERIGGKRRRGSGRCRLTLRGVEPDFAVLARADIAPPPAAMPYRVADRPAPVPVPGGREWECAELVITVEQPVLAAATVQGNLVRGEAFIPGWCLMPEVARRLGGPAHALVRTGDLLVTAATPQSRGGVRTLPVPKAFVHAKGTKGVVAGNRMAGDAAVGKSYREGHVVPEGEEAGTVVSPDFTLRMHNTIRDDIQRPSRDVGGVYIYKALAGSVLRAEVRVRSDLLEPGWQKRLTGRWRVGRSAKDDYGQVRVEARPGAMPSGSPKSMRGMSSGSSTEEGHSATPGGAHGEGNLLRVWLLSELLVRDSRLRFSIDPGDVGRALEQALARAGASGVTLSPVTEQQDGRIAVALGAHRTESWHRGWGLPRPTLYGLAAGSCLTFEVSGGPISPEVLDEVRIAGVGERRAEGFGQVEIDHDLLLRSVGDMPAQGVSYGEPASDVWPEPIRQGEGGHAEGRIFERAAWRVEIHRTCEAVMAACDRRAEILPVEVTPTQLNGLREVVREPSMERARNRLAWLTRIKAGRPSWPRKKAETLADLLDHPDRIWTLLGLPEERLTVTADGAAALRTELHDEAVRVLLTACLAAHSRERAEGDAE</sequence>
<keyword evidence="6" id="KW-1185">Reference proteome</keyword>
<evidence type="ECO:0000313" key="5">
    <source>
        <dbReference type="EMBL" id="MEV0971073.1"/>
    </source>
</evidence>
<evidence type="ECO:0000256" key="3">
    <source>
        <dbReference type="SAM" id="MobiDB-lite"/>
    </source>
</evidence>